<dbReference type="OrthoDB" id="9809956at2"/>
<evidence type="ECO:0000313" key="8">
    <source>
        <dbReference type="Proteomes" id="UP000191200"/>
    </source>
</evidence>
<dbReference type="Pfam" id="PF00692">
    <property type="entry name" value="dUTPase"/>
    <property type="match status" value="1"/>
</dbReference>
<dbReference type="GO" id="GO:0000287">
    <property type="term" value="F:magnesium ion binding"/>
    <property type="evidence" value="ECO:0007669"/>
    <property type="project" value="InterPro"/>
</dbReference>
<accession>A0A1J0A7V9</accession>
<evidence type="ECO:0000259" key="6">
    <source>
        <dbReference type="Pfam" id="PF00692"/>
    </source>
</evidence>
<dbReference type="AlphaFoldDB" id="A0A1J0A7V9"/>
<dbReference type="SUPFAM" id="SSF51283">
    <property type="entry name" value="dUTPase-like"/>
    <property type="match status" value="1"/>
</dbReference>
<dbReference type="Proteomes" id="UP000191200">
    <property type="component" value="Chromosome"/>
</dbReference>
<dbReference type="KEGG" id="vte:BHY08_09430"/>
<evidence type="ECO:0000256" key="3">
    <source>
        <dbReference type="ARBA" id="ARBA00022801"/>
    </source>
</evidence>
<reference evidence="7 8" key="1">
    <citation type="submission" date="2016-09" db="EMBL/GenBank/DDBJ databases">
        <title>Vagococcus teuberi sp. nov., isolated from the Malian artisanal sour milk fene.</title>
        <authorList>
            <person name="Wullschleger S."/>
            <person name="Seifert C."/>
            <person name="Baumgartner S."/>
            <person name="Lacroix C."/>
            <person name="Bonfoh B."/>
            <person name="Stevens M.J."/>
            <person name="Meile L."/>
        </authorList>
    </citation>
    <scope>NUCLEOTIDE SEQUENCE [LARGE SCALE GENOMIC DNA]</scope>
    <source>
        <strain evidence="7 8">DSM 21459</strain>
    </source>
</reference>
<dbReference type="GO" id="GO:0046081">
    <property type="term" value="P:dUTP catabolic process"/>
    <property type="evidence" value="ECO:0007669"/>
    <property type="project" value="InterPro"/>
</dbReference>
<dbReference type="CDD" id="cd07557">
    <property type="entry name" value="trimeric_dUTPase"/>
    <property type="match status" value="1"/>
</dbReference>
<comment type="similarity">
    <text evidence="1">Belongs to the dUTPase family.</text>
</comment>
<dbReference type="RefSeq" id="WP_071457618.1">
    <property type="nucleotide sequence ID" value="NZ_CABJEN010000002.1"/>
</dbReference>
<evidence type="ECO:0000313" key="7">
    <source>
        <dbReference type="EMBL" id="APB32010.1"/>
    </source>
</evidence>
<keyword evidence="4" id="KW-0546">Nucleotide metabolism</keyword>
<evidence type="ECO:0000256" key="1">
    <source>
        <dbReference type="ARBA" id="ARBA00006581"/>
    </source>
</evidence>
<dbReference type="EMBL" id="CP017267">
    <property type="protein sequence ID" value="APB32010.1"/>
    <property type="molecule type" value="Genomic_DNA"/>
</dbReference>
<dbReference type="EC" id="3.6.1.23" evidence="2"/>
<dbReference type="PANTHER" id="PTHR11241:SF0">
    <property type="entry name" value="DEOXYURIDINE 5'-TRIPHOSPHATE NUCLEOTIDOHYDROLASE"/>
    <property type="match status" value="1"/>
</dbReference>
<dbReference type="Gene3D" id="2.70.40.10">
    <property type="match status" value="1"/>
</dbReference>
<keyword evidence="3" id="KW-0378">Hydrolase</keyword>
<comment type="catalytic activity">
    <reaction evidence="5">
        <text>dUTP + H2O = dUMP + diphosphate + H(+)</text>
        <dbReference type="Rhea" id="RHEA:10248"/>
        <dbReference type="ChEBI" id="CHEBI:15377"/>
        <dbReference type="ChEBI" id="CHEBI:15378"/>
        <dbReference type="ChEBI" id="CHEBI:33019"/>
        <dbReference type="ChEBI" id="CHEBI:61555"/>
        <dbReference type="ChEBI" id="CHEBI:246422"/>
        <dbReference type="EC" id="3.6.1.23"/>
    </reaction>
</comment>
<evidence type="ECO:0000256" key="4">
    <source>
        <dbReference type="ARBA" id="ARBA00023080"/>
    </source>
</evidence>
<evidence type="ECO:0000256" key="5">
    <source>
        <dbReference type="ARBA" id="ARBA00047686"/>
    </source>
</evidence>
<dbReference type="PANTHER" id="PTHR11241">
    <property type="entry name" value="DEOXYURIDINE 5'-TRIPHOSPHATE NUCLEOTIDOHYDROLASE"/>
    <property type="match status" value="1"/>
</dbReference>
<sequence>MSKVRGFEKVSTFEDINLPKRATKSAAGYDFESAVDIVIPSIWRQGIAKVLKAVLSKEVLTVDANMQKELKATLVPTGVKSYMGDDEFLQIANRSSNPLKNFLVLTNGVGIIDSDYYNNAENEGHIMIQLLNFGLTDKHIKKGDRIAQGIFLPFLKADNDSAKTERTGGFGSSGK</sequence>
<feature type="domain" description="dUTPase-like" evidence="6">
    <location>
        <begin position="71"/>
        <end position="174"/>
    </location>
</feature>
<gene>
    <name evidence="7" type="ORF">BHY08_09430</name>
</gene>
<dbReference type="InterPro" id="IPR008181">
    <property type="entry name" value="dUTPase"/>
</dbReference>
<dbReference type="STRING" id="519472.BHY08_09430"/>
<proteinExistence type="inferred from homology"/>
<dbReference type="InterPro" id="IPR036157">
    <property type="entry name" value="dUTPase-like_sf"/>
</dbReference>
<name>A0A1J0A7V9_9ENTE</name>
<dbReference type="GO" id="GO:0006226">
    <property type="term" value="P:dUMP biosynthetic process"/>
    <property type="evidence" value="ECO:0007669"/>
    <property type="project" value="InterPro"/>
</dbReference>
<keyword evidence="8" id="KW-1185">Reference proteome</keyword>
<protein>
    <recommendedName>
        <fullName evidence="2">dUTP diphosphatase</fullName>
        <ecNumber evidence="2">3.6.1.23</ecNumber>
    </recommendedName>
</protein>
<evidence type="ECO:0000256" key="2">
    <source>
        <dbReference type="ARBA" id="ARBA00012379"/>
    </source>
</evidence>
<organism evidence="7 8">
    <name type="scientific">Vagococcus teuberi</name>
    <dbReference type="NCBI Taxonomy" id="519472"/>
    <lineage>
        <taxon>Bacteria</taxon>
        <taxon>Bacillati</taxon>
        <taxon>Bacillota</taxon>
        <taxon>Bacilli</taxon>
        <taxon>Lactobacillales</taxon>
        <taxon>Enterococcaceae</taxon>
        <taxon>Vagococcus</taxon>
    </lineage>
</organism>
<dbReference type="GO" id="GO:0004170">
    <property type="term" value="F:dUTP diphosphatase activity"/>
    <property type="evidence" value="ECO:0007669"/>
    <property type="project" value="UniProtKB-EC"/>
</dbReference>
<dbReference type="InterPro" id="IPR033704">
    <property type="entry name" value="dUTPase_trimeric"/>
</dbReference>
<dbReference type="InterPro" id="IPR029054">
    <property type="entry name" value="dUTPase-like"/>
</dbReference>